<organism evidence="3 4">
    <name type="scientific">Kineosporia succinea</name>
    <dbReference type="NCBI Taxonomy" id="84632"/>
    <lineage>
        <taxon>Bacteria</taxon>
        <taxon>Bacillati</taxon>
        <taxon>Actinomycetota</taxon>
        <taxon>Actinomycetes</taxon>
        <taxon>Kineosporiales</taxon>
        <taxon>Kineosporiaceae</taxon>
        <taxon>Kineosporia</taxon>
    </lineage>
</organism>
<keyword evidence="4" id="KW-1185">Reference proteome</keyword>
<proteinExistence type="predicted"/>
<accession>A0ABT9P5U7</accession>
<reference evidence="3 4" key="1">
    <citation type="submission" date="2023-07" db="EMBL/GenBank/DDBJ databases">
        <title>Sequencing the genomes of 1000 actinobacteria strains.</title>
        <authorList>
            <person name="Klenk H.-P."/>
        </authorList>
    </citation>
    <scope>NUCLEOTIDE SEQUENCE [LARGE SCALE GENOMIC DNA]</scope>
    <source>
        <strain evidence="3 4">DSM 44388</strain>
    </source>
</reference>
<protein>
    <recommendedName>
        <fullName evidence="5">Hsp70 protein</fullName>
    </recommendedName>
</protein>
<evidence type="ECO:0000313" key="4">
    <source>
        <dbReference type="Proteomes" id="UP001235712"/>
    </source>
</evidence>
<dbReference type="Proteomes" id="UP001235712">
    <property type="component" value="Unassembled WGS sequence"/>
</dbReference>
<dbReference type="EMBL" id="JAUSQZ010000001">
    <property type="protein sequence ID" value="MDP9828055.1"/>
    <property type="molecule type" value="Genomic_DNA"/>
</dbReference>
<keyword evidence="1" id="KW-0175">Coiled coil</keyword>
<evidence type="ECO:0000256" key="2">
    <source>
        <dbReference type="SAM" id="MobiDB-lite"/>
    </source>
</evidence>
<comment type="caution">
    <text evidence="3">The sequence shown here is derived from an EMBL/GenBank/DDBJ whole genome shotgun (WGS) entry which is preliminary data.</text>
</comment>
<gene>
    <name evidence="3" type="ORF">J2S57_003804</name>
</gene>
<name>A0ABT9P5U7_9ACTN</name>
<dbReference type="RefSeq" id="WP_307244844.1">
    <property type="nucleotide sequence ID" value="NZ_JAUSQZ010000001.1"/>
</dbReference>
<evidence type="ECO:0000313" key="3">
    <source>
        <dbReference type="EMBL" id="MDP9828055.1"/>
    </source>
</evidence>
<evidence type="ECO:0000256" key="1">
    <source>
        <dbReference type="SAM" id="Coils"/>
    </source>
</evidence>
<evidence type="ECO:0008006" key="5">
    <source>
        <dbReference type="Google" id="ProtNLM"/>
    </source>
</evidence>
<sequence length="102" mass="10498">MLKAARASLETLDSRHPMAQLLGAAVERLARDVDEAEEVRDRVAAVKALMDVTGRLGEVPTTLPPGSPPLDGTDDAEGGAAHGDDPFDIGDLPPGVGNSQAS</sequence>
<feature type="coiled-coil region" evidence="1">
    <location>
        <begin position="19"/>
        <end position="46"/>
    </location>
</feature>
<feature type="region of interest" description="Disordered" evidence="2">
    <location>
        <begin position="56"/>
        <end position="102"/>
    </location>
</feature>